<proteinExistence type="predicted"/>
<evidence type="ECO:0000313" key="8">
    <source>
        <dbReference type="EMBL" id="MBF9197528.1"/>
    </source>
</evidence>
<dbReference type="PANTHER" id="PTHR32309">
    <property type="entry name" value="TYROSINE-PROTEIN KINASE"/>
    <property type="match status" value="1"/>
</dbReference>
<evidence type="ECO:0000313" key="9">
    <source>
        <dbReference type="Proteomes" id="UP000611708"/>
    </source>
</evidence>
<dbReference type="InterPro" id="IPR050445">
    <property type="entry name" value="Bact_polysacc_biosynth/exp"/>
</dbReference>
<comment type="subcellular location">
    <subcellularLocation>
        <location evidence="1">Cell membrane</location>
        <topology evidence="1">Multi-pass membrane protein</topology>
    </subcellularLocation>
</comment>
<reference evidence="8 9" key="1">
    <citation type="submission" date="2020-11" db="EMBL/GenBank/DDBJ databases">
        <authorList>
            <person name="Kim M.K."/>
        </authorList>
    </citation>
    <scope>NUCLEOTIDE SEQUENCE [LARGE SCALE GENOMIC DNA]</scope>
    <source>
        <strain evidence="8 9">BT290</strain>
    </source>
</reference>
<keyword evidence="3 6" id="KW-0812">Transmembrane</keyword>
<dbReference type="PANTHER" id="PTHR32309:SF13">
    <property type="entry name" value="FERRIC ENTEROBACTIN TRANSPORT PROTEIN FEPE"/>
    <property type="match status" value="1"/>
</dbReference>
<sequence>MRSGGGPSYRSVSLAAEPQAFTRDQAKHVVRQAAWFFQRQKTFIIITVLAITLTTGAISFLLDPVYTATAAIVVERNRNPLLRDENERPVSAIELANDLRDIIRSRPVIEAVVDKLRPHERPRRQSTVMTVVFQALDDLGLFNLPPLRERYIRRWTKSLVVEADGDYVTFALTDEDPEIASAVLSSIVDAQQRRYVEVLRASHGSHLRREMLSRIQADMAALRETLAGLSAPTANSSGYAVALSQLSAIRSMISASDDQSSSLRTRLGPNHPETVAAEETSDALKQRLSALAHDVDALGRTAVRSEEMQLLIRSYTEALDAVRKDLKKSELHENSDIRAVNLRIAEQALPPIVPDVSRILQLAVGLGAGIVFAIGAAMIRDRLSSSLISINHVETILRSPVRGDLANSRRLAESIRSTY</sequence>
<evidence type="ECO:0000256" key="6">
    <source>
        <dbReference type="SAM" id="Phobius"/>
    </source>
</evidence>
<keyword evidence="5 6" id="KW-0472">Membrane</keyword>
<keyword evidence="4 6" id="KW-1133">Transmembrane helix</keyword>
<evidence type="ECO:0000256" key="5">
    <source>
        <dbReference type="ARBA" id="ARBA00023136"/>
    </source>
</evidence>
<feature type="transmembrane region" description="Helical" evidence="6">
    <location>
        <begin position="43"/>
        <end position="62"/>
    </location>
</feature>
<accession>A0ABS0HVM2</accession>
<evidence type="ECO:0000259" key="7">
    <source>
        <dbReference type="Pfam" id="PF02706"/>
    </source>
</evidence>
<name>A0ABS0HVM2_9HYPH</name>
<evidence type="ECO:0000256" key="4">
    <source>
        <dbReference type="ARBA" id="ARBA00022989"/>
    </source>
</evidence>
<evidence type="ECO:0000256" key="3">
    <source>
        <dbReference type="ARBA" id="ARBA00022692"/>
    </source>
</evidence>
<keyword evidence="9" id="KW-1185">Reference proteome</keyword>
<feature type="domain" description="Polysaccharide chain length determinant N-terminal" evidence="7">
    <location>
        <begin position="38"/>
        <end position="116"/>
    </location>
</feature>
<dbReference type="EMBL" id="JADQDN010000009">
    <property type="protein sequence ID" value="MBF9197528.1"/>
    <property type="molecule type" value="Genomic_DNA"/>
</dbReference>
<dbReference type="Proteomes" id="UP000611708">
    <property type="component" value="Unassembled WGS sequence"/>
</dbReference>
<evidence type="ECO:0000256" key="1">
    <source>
        <dbReference type="ARBA" id="ARBA00004651"/>
    </source>
</evidence>
<dbReference type="RefSeq" id="WP_196264893.1">
    <property type="nucleotide sequence ID" value="NZ_JADQDN010000009.1"/>
</dbReference>
<keyword evidence="2" id="KW-1003">Cell membrane</keyword>
<comment type="caution">
    <text evidence="8">The sequence shown here is derived from an EMBL/GenBank/DDBJ whole genome shotgun (WGS) entry which is preliminary data.</text>
</comment>
<gene>
    <name evidence="8" type="ORF">I2H36_15920</name>
</gene>
<dbReference type="Pfam" id="PF02706">
    <property type="entry name" value="Wzz"/>
    <property type="match status" value="1"/>
</dbReference>
<protein>
    <recommendedName>
        <fullName evidence="7">Polysaccharide chain length determinant N-terminal domain-containing protein</fullName>
    </recommendedName>
</protein>
<evidence type="ECO:0000256" key="2">
    <source>
        <dbReference type="ARBA" id="ARBA00022475"/>
    </source>
</evidence>
<organism evidence="8 9">
    <name type="scientific">Microvirga terrestris</name>
    <dbReference type="NCBI Taxonomy" id="2791024"/>
    <lineage>
        <taxon>Bacteria</taxon>
        <taxon>Pseudomonadati</taxon>
        <taxon>Pseudomonadota</taxon>
        <taxon>Alphaproteobacteria</taxon>
        <taxon>Hyphomicrobiales</taxon>
        <taxon>Methylobacteriaceae</taxon>
        <taxon>Microvirga</taxon>
    </lineage>
</organism>
<dbReference type="InterPro" id="IPR003856">
    <property type="entry name" value="LPS_length_determ_N"/>
</dbReference>